<dbReference type="EMBL" id="SUPL01000001">
    <property type="protein sequence ID" value="TJY38202.1"/>
    <property type="molecule type" value="Genomic_DNA"/>
</dbReference>
<dbReference type="AlphaFoldDB" id="A0A4U0F5S8"/>
<evidence type="ECO:0000313" key="2">
    <source>
        <dbReference type="Proteomes" id="UP000307657"/>
    </source>
</evidence>
<keyword evidence="2" id="KW-1185">Reference proteome</keyword>
<comment type="caution">
    <text evidence="1">The sequence shown here is derived from an EMBL/GenBank/DDBJ whole genome shotgun (WGS) entry which is preliminary data.</text>
</comment>
<proteinExistence type="predicted"/>
<gene>
    <name evidence="1" type="ORF">E5167_02810</name>
</gene>
<reference evidence="1 2" key="1">
    <citation type="submission" date="2019-04" db="EMBL/GenBank/DDBJ databases">
        <title>Lacinutrix sp. nov., isolated from marine water.</title>
        <authorList>
            <person name="Kim W."/>
        </authorList>
    </citation>
    <scope>NUCLEOTIDE SEQUENCE [LARGE SCALE GENOMIC DNA]</scope>
    <source>
        <strain evidence="1 2">CAU 1491</strain>
    </source>
</reference>
<name>A0A4U0F5S8_9FLAO</name>
<dbReference type="Proteomes" id="UP000307657">
    <property type="component" value="Unassembled WGS sequence"/>
</dbReference>
<evidence type="ECO:0000313" key="1">
    <source>
        <dbReference type="EMBL" id="TJY38202.1"/>
    </source>
</evidence>
<protein>
    <submittedName>
        <fullName evidence="1">Uncharacterized protein</fullName>
    </submittedName>
</protein>
<dbReference type="RefSeq" id="WP_136840812.1">
    <property type="nucleotide sequence ID" value="NZ_SUPL01000001.1"/>
</dbReference>
<accession>A0A4U0F5S8</accession>
<organism evidence="1 2">
    <name type="scientific">Pontimicrobium aquaticum</name>
    <dbReference type="NCBI Taxonomy" id="2565367"/>
    <lineage>
        <taxon>Bacteria</taxon>
        <taxon>Pseudomonadati</taxon>
        <taxon>Bacteroidota</taxon>
        <taxon>Flavobacteriia</taxon>
        <taxon>Flavobacteriales</taxon>
        <taxon>Flavobacteriaceae</taxon>
        <taxon>Pontimicrobium</taxon>
    </lineage>
</organism>
<sequence>MSLITNAYGNWLTSMKWDYNATLRRHFAITEFNIHPLMDNLIKYKSINKLFCCIEEDRNDNMTHLHLLIDTNASYSKERLSKEIGVNKKTVSYLDRINDINQIGHYVTKDFWKRTSFYDIRFK</sequence>
<dbReference type="OrthoDB" id="1338396at2"/>